<evidence type="ECO:0000313" key="3">
    <source>
        <dbReference type="EMBL" id="KAE8680556.1"/>
    </source>
</evidence>
<dbReference type="Pfam" id="PF13561">
    <property type="entry name" value="adh_short_C2"/>
    <property type="match status" value="1"/>
</dbReference>
<proteinExistence type="inferred from homology"/>
<organism evidence="3 4">
    <name type="scientific">Hibiscus syriacus</name>
    <name type="common">Rose of Sharon</name>
    <dbReference type="NCBI Taxonomy" id="106335"/>
    <lineage>
        <taxon>Eukaryota</taxon>
        <taxon>Viridiplantae</taxon>
        <taxon>Streptophyta</taxon>
        <taxon>Embryophyta</taxon>
        <taxon>Tracheophyta</taxon>
        <taxon>Spermatophyta</taxon>
        <taxon>Magnoliopsida</taxon>
        <taxon>eudicotyledons</taxon>
        <taxon>Gunneridae</taxon>
        <taxon>Pentapetalae</taxon>
        <taxon>rosids</taxon>
        <taxon>malvids</taxon>
        <taxon>Malvales</taxon>
        <taxon>Malvaceae</taxon>
        <taxon>Malvoideae</taxon>
        <taxon>Hibiscus</taxon>
    </lineage>
</organism>
<dbReference type="Gene3D" id="3.40.50.720">
    <property type="entry name" value="NAD(P)-binding Rossmann-like Domain"/>
    <property type="match status" value="1"/>
</dbReference>
<comment type="similarity">
    <text evidence="1">Belongs to the short-chain dehydrogenases/reductases (SDR) family.</text>
</comment>
<dbReference type="Proteomes" id="UP000436088">
    <property type="component" value="Unassembled WGS sequence"/>
</dbReference>
<evidence type="ECO:0000313" key="4">
    <source>
        <dbReference type="Proteomes" id="UP000436088"/>
    </source>
</evidence>
<protein>
    <submittedName>
        <fullName evidence="3">Tropinone reductase-like 1</fullName>
    </submittedName>
</protein>
<keyword evidence="4" id="KW-1185">Reference proteome</keyword>
<dbReference type="PRINTS" id="PR00081">
    <property type="entry name" value="GDHRDH"/>
</dbReference>
<reference evidence="3" key="1">
    <citation type="submission" date="2019-09" db="EMBL/GenBank/DDBJ databases">
        <title>Draft genome information of white flower Hibiscus syriacus.</title>
        <authorList>
            <person name="Kim Y.-M."/>
        </authorList>
    </citation>
    <scope>NUCLEOTIDE SEQUENCE [LARGE SCALE GENOMIC DNA]</scope>
    <source>
        <strain evidence="3">YM2019G1</strain>
    </source>
</reference>
<keyword evidence="2" id="KW-0560">Oxidoreductase</keyword>
<dbReference type="GO" id="GO:0016491">
    <property type="term" value="F:oxidoreductase activity"/>
    <property type="evidence" value="ECO:0007669"/>
    <property type="project" value="UniProtKB-KW"/>
</dbReference>
<sequence>MDTQHVQQCRCVDKLGENVSFIHCDVSNEDDICNLIYATVLRHGKLDIMYNNAGIMDVPTIGGALDAKRSDLEKIFEVNLMGAFLGAKHAARVMIAQRKGCILFTASACTCIAGLASHNYSPTKYAILGLVKNLTPDLEQYGVRVNCVRLTPS</sequence>
<dbReference type="PRINTS" id="PR00080">
    <property type="entry name" value="SDRFAMILY"/>
</dbReference>
<dbReference type="SUPFAM" id="SSF51735">
    <property type="entry name" value="NAD(P)-binding Rossmann-fold domains"/>
    <property type="match status" value="1"/>
</dbReference>
<comment type="caution">
    <text evidence="3">The sequence shown here is derived from an EMBL/GenBank/DDBJ whole genome shotgun (WGS) entry which is preliminary data.</text>
</comment>
<dbReference type="PANTHER" id="PTHR43180:SF90">
    <property type="entry name" value="TROPINONE REDUCTASE-LIKE 1"/>
    <property type="match status" value="1"/>
</dbReference>
<evidence type="ECO:0000256" key="1">
    <source>
        <dbReference type="ARBA" id="ARBA00006484"/>
    </source>
</evidence>
<dbReference type="EMBL" id="VEPZ02001323">
    <property type="protein sequence ID" value="KAE8680556.1"/>
    <property type="molecule type" value="Genomic_DNA"/>
</dbReference>
<evidence type="ECO:0000256" key="2">
    <source>
        <dbReference type="ARBA" id="ARBA00023002"/>
    </source>
</evidence>
<dbReference type="InterPro" id="IPR036291">
    <property type="entry name" value="NAD(P)-bd_dom_sf"/>
</dbReference>
<gene>
    <name evidence="3" type="ORF">F3Y22_tig00111378pilonHSYRG00016</name>
</gene>
<name>A0A6A2YMI9_HIBSY</name>
<dbReference type="InterPro" id="IPR002347">
    <property type="entry name" value="SDR_fam"/>
</dbReference>
<accession>A0A6A2YMI9</accession>
<dbReference type="PANTHER" id="PTHR43180">
    <property type="entry name" value="3-OXOACYL-(ACYL-CARRIER-PROTEIN) REDUCTASE (AFU_ORTHOLOGUE AFUA_6G11210)"/>
    <property type="match status" value="1"/>
</dbReference>
<dbReference type="AlphaFoldDB" id="A0A6A2YMI9"/>